<evidence type="ECO:0000256" key="2">
    <source>
        <dbReference type="ARBA" id="ARBA00022525"/>
    </source>
</evidence>
<dbReference type="SUPFAM" id="SSF51126">
    <property type="entry name" value="Pectin lyase-like"/>
    <property type="match status" value="1"/>
</dbReference>
<evidence type="ECO:0000259" key="8">
    <source>
        <dbReference type="Pfam" id="PF05048"/>
    </source>
</evidence>
<organism evidence="9">
    <name type="scientific">Candidatus Heimdallarchaeum aukensis</name>
    <dbReference type="NCBI Taxonomy" id="2876573"/>
    <lineage>
        <taxon>Archaea</taxon>
        <taxon>Promethearchaeati</taxon>
        <taxon>Candidatus Heimdallarchaeota</taxon>
        <taxon>Candidatus Heimdallarchaeia (ex Rinke et al. 2021) (nom. nud.)</taxon>
        <taxon>Candidatus Heimdallarchaeales</taxon>
        <taxon>Candidatus Heimdallarchaeaceae</taxon>
        <taxon>Candidatus Heimdallarchaeum</taxon>
    </lineage>
</organism>
<evidence type="ECO:0000256" key="5">
    <source>
        <dbReference type="SAM" id="MobiDB-lite"/>
    </source>
</evidence>
<dbReference type="InterPro" id="IPR035088">
    <property type="entry name" value="PA_Ca-bd"/>
</dbReference>
<dbReference type="AlphaFoldDB" id="A0A9Y1BLI7"/>
<reference evidence="9" key="1">
    <citation type="journal article" date="2022" name="Nat. Microbiol.">
        <title>Unique mobile elements and scalable gene flow at the prokaryote-eukaryote boundary revealed by circularized Asgard archaea genomes.</title>
        <authorList>
            <person name="Wu F."/>
            <person name="Speth D.R."/>
            <person name="Philosof A."/>
            <person name="Cremiere A."/>
            <person name="Narayanan A."/>
            <person name="Barco R.A."/>
            <person name="Connon S.A."/>
            <person name="Amend J.P."/>
            <person name="Antoshechkin I.A."/>
            <person name="Orphan V.J."/>
        </authorList>
    </citation>
    <scope>NUCLEOTIDE SEQUENCE</scope>
    <source>
        <strain evidence="9">PM71</strain>
    </source>
</reference>
<keyword evidence="6" id="KW-0812">Transmembrane</keyword>
<keyword evidence="6" id="KW-1133">Transmembrane helix</keyword>
<accession>A0A9Y1BLI7</accession>
<evidence type="ECO:0000313" key="9">
    <source>
        <dbReference type="EMBL" id="UJG41273.1"/>
    </source>
</evidence>
<gene>
    <name evidence="9" type="ORF">K9W45_02135</name>
</gene>
<dbReference type="Proteomes" id="UP001201020">
    <property type="component" value="Chromosome"/>
</dbReference>
<feature type="compositionally biased region" description="Acidic residues" evidence="5">
    <location>
        <begin position="407"/>
        <end position="416"/>
    </location>
</feature>
<dbReference type="EMBL" id="CP084166">
    <property type="protein sequence ID" value="UJG41273.1"/>
    <property type="molecule type" value="Genomic_DNA"/>
</dbReference>
<feature type="region of interest" description="Disordered" evidence="5">
    <location>
        <begin position="329"/>
        <end position="417"/>
    </location>
</feature>
<dbReference type="SMART" id="SM00710">
    <property type="entry name" value="PbH1"/>
    <property type="match status" value="7"/>
</dbReference>
<feature type="compositionally biased region" description="Acidic residues" evidence="5">
    <location>
        <begin position="361"/>
        <end position="375"/>
    </location>
</feature>
<proteinExistence type="predicted"/>
<keyword evidence="6" id="KW-0472">Membrane</keyword>
<dbReference type="InterPro" id="IPR053180">
    <property type="entry name" value="Ca-binding_acidic-repeat"/>
</dbReference>
<dbReference type="InterPro" id="IPR022441">
    <property type="entry name" value="Para_beta_helix_rpt-2"/>
</dbReference>
<name>A0A9Y1BLI7_9ARCH</name>
<keyword evidence="2" id="KW-0964">Secreted</keyword>
<dbReference type="InterPro" id="IPR006626">
    <property type="entry name" value="PbH1"/>
</dbReference>
<sequence>MKRIATYIQLSLVLILITTTVFFVYLSTQIEENMVLQSNQITIDSMSSVNSNETRAVKKVYTVHSPILIESDDDLTVFPGSGTKDNPYVIENYSITDSTSHGIKISGTTKYILIRDCYLEGGGSSSFYGIYIYSVADGTITVFNNTINSYNVGIFLYCSNNNTFTFNSVICSNYGMSLHSSFNNTFTSNTITNSYYDGIFFSCSSNNSFISNTVVNSSNYGILFDVSNKNTFTSNIIINSYSYGIYLNESSKNEIFVKNFLIKNNLGGSSQACDYGTYNKFYSGTTGNYWYDWSGTGPYPIDGSANNFDPYPMHVDLDQDNMLDKWEENNGLNTTIDDSAEDPDSDGLTNLEEYQNSTDPLDSDTDDDSLNDGDEVTIYSTDPLDSDTDDDSLNDGDEVTIYSTDPLDSDTDDDGFSDFQEVTIYSTDPLDSDTDDDGLSDFQEVTLHSTDPLDSDTDDDGIPDSWEVEFLLNPLSNDTYVDKDKDSLTNLEEYQAGTDPNDPDTDDDGIPDGWELCNSLNPLLYDSSEDLDGDGLTNLEEYLAGTDPLDSDTDDDGLFDGWEIENGKNPLKKSIYLKPIEKICFSLILLISVILPLFFVYEHKIRLRIRENFSGIINMQTKLNEEFDKIFINTSSLLLFISSIEEIIKYLEKLKLFLKDYLFISSNKRKLRKIEREQLNKTYDQLDYFVNNTVLSKINYLVDLINFTNLQSFKKEMLTKLIEKWSDQEFKPIIASYKKLLSFLNYIISFKGDTFSTIKKLFPSFAHNWSEVFDFATKKVTIVKDILDEDNRTLSELTKIINDKKTNNKILDRLKKISLVYDKISLNKLSPLLDFEDIEIMKLWLYIYSKDVPNRIERDEVIFDLQFEGEFVSEDMTTAIDDLLKQFSEWERKGKGKKK</sequence>
<dbReference type="NCBIfam" id="TIGR03804">
    <property type="entry name" value="para_beta_helix"/>
    <property type="match status" value="1"/>
</dbReference>
<keyword evidence="4" id="KW-0106">Calcium</keyword>
<feature type="domain" description="Periplasmic copper-binding protein NosD beta helix" evidence="8">
    <location>
        <begin position="99"/>
        <end position="295"/>
    </location>
</feature>
<dbReference type="InterPro" id="IPR059100">
    <property type="entry name" value="TSP3_bac"/>
</dbReference>
<dbReference type="Pfam" id="PF05048">
    <property type="entry name" value="NosD"/>
    <property type="match status" value="1"/>
</dbReference>
<evidence type="ECO:0000256" key="6">
    <source>
        <dbReference type="SAM" id="Phobius"/>
    </source>
</evidence>
<feature type="compositionally biased region" description="Acidic residues" evidence="5">
    <location>
        <begin position="384"/>
        <end position="398"/>
    </location>
</feature>
<comment type="subcellular location">
    <subcellularLocation>
        <location evidence="1">Secreted</location>
    </subcellularLocation>
</comment>
<dbReference type="Gene3D" id="2.160.20.10">
    <property type="entry name" value="Single-stranded right-handed beta-helix, Pectin lyase-like"/>
    <property type="match status" value="1"/>
</dbReference>
<dbReference type="PANTHER" id="PTHR37467">
    <property type="entry name" value="EXPORTED CALCIUM-BINDING GLYCOPROTEIN-RELATED"/>
    <property type="match status" value="1"/>
</dbReference>
<feature type="domain" description="Protective antigen Ca-binding" evidence="7">
    <location>
        <begin position="456"/>
        <end position="469"/>
    </location>
</feature>
<feature type="transmembrane region" description="Helical" evidence="6">
    <location>
        <begin position="583"/>
        <end position="601"/>
    </location>
</feature>
<protein>
    <submittedName>
        <fullName evidence="9">Right-handed parallel beta-helix repeat-containing protein</fullName>
    </submittedName>
</protein>
<dbReference type="Pfam" id="PF18884">
    <property type="entry name" value="TSP3_bac"/>
    <property type="match status" value="5"/>
</dbReference>
<dbReference type="InterPro" id="IPR007742">
    <property type="entry name" value="NosD_dom"/>
</dbReference>
<dbReference type="Pfam" id="PF03495">
    <property type="entry name" value="Binary_toxB"/>
    <property type="match status" value="1"/>
</dbReference>
<evidence type="ECO:0000256" key="3">
    <source>
        <dbReference type="ARBA" id="ARBA00022729"/>
    </source>
</evidence>
<evidence type="ECO:0000259" key="7">
    <source>
        <dbReference type="Pfam" id="PF03495"/>
    </source>
</evidence>
<evidence type="ECO:0000256" key="4">
    <source>
        <dbReference type="ARBA" id="ARBA00022837"/>
    </source>
</evidence>
<feature type="transmembrane region" description="Helical" evidence="6">
    <location>
        <begin position="7"/>
        <end position="26"/>
    </location>
</feature>
<dbReference type="InterPro" id="IPR012334">
    <property type="entry name" value="Pectin_lyas_fold"/>
</dbReference>
<keyword evidence="3" id="KW-0732">Signal</keyword>
<dbReference type="InterPro" id="IPR011050">
    <property type="entry name" value="Pectin_lyase_fold/virulence"/>
</dbReference>
<dbReference type="PANTHER" id="PTHR37467:SF1">
    <property type="entry name" value="EXPORTED CALCIUM-BINDING GLYCOPROTEIN"/>
    <property type="match status" value="1"/>
</dbReference>
<evidence type="ECO:0000256" key="1">
    <source>
        <dbReference type="ARBA" id="ARBA00004613"/>
    </source>
</evidence>